<sequence length="543" mass="56736">MWVGFATLGFQRRLVPLWAVCFACLTAQPLGAQQVVIREKEGTGVIAGRLLPSDTSSFMVQTTLGVIRIAREDAICEGLACPQLPDAAPIDIAPAIADTAPPADPIDPAQILTDVRIAGSRVMSDVLMPFLVQGYAAQQGASAPRRIALADQRMTLVVQNTDEAAEPRFVVEIEATDAGAGLASLQRGDADLAMMSRQPTQTEVDTFRADGLENLRDPVQNHVIAFDRLEVIVSPDNPVQSLALSDLQDLLSGKIANWASLGGPDVPVAVFAPKAGADSQLAFSTALMGPAGLTFAPGAVAVETPDAVARAIAANPGGIGVVPTSASGPATPVSLTGNCGLPWRATPFAIKAGDDPLRRPLRLLTSSQTPGPETRGLLDFATSPAADILIRQAGFIGPRIIANPDPAPLPALDGADPARAAHLTRMRDTLGEAVRLSTTFRFDGNASQADIARLIAFLDRPDYAGRQVILAGFSAAPGDVDAGIAASQADADAVRAAIVLQQAADTADRDRFTAIGFGPLWPIACSDTPGADTRNRRVEVWVR</sequence>
<keyword evidence="2" id="KW-0472">Membrane</keyword>
<dbReference type="Pfam" id="PF12849">
    <property type="entry name" value="PBP_like_2"/>
    <property type="match status" value="1"/>
</dbReference>
<dbReference type="RefSeq" id="WP_373635003.1">
    <property type="nucleotide sequence ID" value="NZ_CP151767.2"/>
</dbReference>
<keyword evidence="6" id="KW-1185">Reference proteome</keyword>
<dbReference type="InterPro" id="IPR024370">
    <property type="entry name" value="PBP_domain"/>
</dbReference>
<dbReference type="SUPFAM" id="SSF103088">
    <property type="entry name" value="OmpA-like"/>
    <property type="match status" value="1"/>
</dbReference>
<feature type="domain" description="OmpA-like" evidence="4">
    <location>
        <begin position="427"/>
        <end position="543"/>
    </location>
</feature>
<dbReference type="PROSITE" id="PS51123">
    <property type="entry name" value="OMPA_2"/>
    <property type="match status" value="1"/>
</dbReference>
<dbReference type="InterPro" id="IPR050811">
    <property type="entry name" value="Phosphate_ABC_transporter"/>
</dbReference>
<dbReference type="Proteomes" id="UP001470809">
    <property type="component" value="Chromosome"/>
</dbReference>
<accession>A0AAN0MAA5</accession>
<protein>
    <submittedName>
        <fullName evidence="5">Substrate-binding domain-containing protein</fullName>
    </submittedName>
</protein>
<name>A0AAN0MAA5_9RHOB</name>
<dbReference type="InterPro" id="IPR006665">
    <property type="entry name" value="OmpA-like"/>
</dbReference>
<organism evidence="5 6">
    <name type="scientific">Yoonia rhodophyticola</name>
    <dbReference type="NCBI Taxonomy" id="3137370"/>
    <lineage>
        <taxon>Bacteria</taxon>
        <taxon>Pseudomonadati</taxon>
        <taxon>Pseudomonadota</taxon>
        <taxon>Alphaproteobacteria</taxon>
        <taxon>Rhodobacterales</taxon>
        <taxon>Paracoccaceae</taxon>
        <taxon>Yoonia</taxon>
    </lineage>
</organism>
<evidence type="ECO:0000313" key="5">
    <source>
        <dbReference type="EMBL" id="WZU67895.2"/>
    </source>
</evidence>
<dbReference type="PANTHER" id="PTHR30570:SF1">
    <property type="entry name" value="PHOSPHATE-BINDING PROTEIN PSTS"/>
    <property type="match status" value="1"/>
</dbReference>
<proteinExistence type="predicted"/>
<dbReference type="Gene3D" id="3.40.190.10">
    <property type="entry name" value="Periplasmic binding protein-like II"/>
    <property type="match status" value="2"/>
</dbReference>
<dbReference type="Gene3D" id="3.30.1330.60">
    <property type="entry name" value="OmpA-like domain"/>
    <property type="match status" value="1"/>
</dbReference>
<dbReference type="AlphaFoldDB" id="A0AAN0MAA5"/>
<dbReference type="KEGG" id="yrh:AABB31_02755"/>
<dbReference type="PANTHER" id="PTHR30570">
    <property type="entry name" value="PERIPLASMIC PHOSPHATE BINDING COMPONENT OF PHOSPHATE ABC TRANSPORTER"/>
    <property type="match status" value="1"/>
</dbReference>
<feature type="signal peptide" evidence="3">
    <location>
        <begin position="1"/>
        <end position="32"/>
    </location>
</feature>
<dbReference type="EMBL" id="CP151767">
    <property type="protein sequence ID" value="WZU67895.2"/>
    <property type="molecule type" value="Genomic_DNA"/>
</dbReference>
<evidence type="ECO:0000256" key="3">
    <source>
        <dbReference type="SAM" id="SignalP"/>
    </source>
</evidence>
<dbReference type="GO" id="GO:0016020">
    <property type="term" value="C:membrane"/>
    <property type="evidence" value="ECO:0007669"/>
    <property type="project" value="UniProtKB-UniRule"/>
</dbReference>
<reference evidence="5" key="1">
    <citation type="submission" date="2024-08" db="EMBL/GenBank/DDBJ databases">
        <title>Phylogenomic analyses of a clade within the roseobacter group suggest taxonomic reassignments of species of the genera Aestuariivita, Citreicella, Loktanella, Nautella, Pelagibaca, Ruegeria, Thalassobius, Thiobacimonas and Tropicibacter, and the proposal o.</title>
        <authorList>
            <person name="Jeon C.O."/>
        </authorList>
    </citation>
    <scope>NUCLEOTIDE SEQUENCE</scope>
    <source>
        <strain evidence="5">SS1-5</strain>
    </source>
</reference>
<gene>
    <name evidence="5" type="ORF">AABB31_02755</name>
</gene>
<evidence type="ECO:0000259" key="4">
    <source>
        <dbReference type="PROSITE" id="PS51123"/>
    </source>
</evidence>
<feature type="chain" id="PRO_5047432655" evidence="3">
    <location>
        <begin position="33"/>
        <end position="543"/>
    </location>
</feature>
<dbReference type="InterPro" id="IPR036737">
    <property type="entry name" value="OmpA-like_sf"/>
</dbReference>
<keyword evidence="1 3" id="KW-0732">Signal</keyword>
<evidence type="ECO:0000256" key="2">
    <source>
        <dbReference type="PROSITE-ProRule" id="PRU00473"/>
    </source>
</evidence>
<dbReference type="SUPFAM" id="SSF53850">
    <property type="entry name" value="Periplasmic binding protein-like II"/>
    <property type="match status" value="1"/>
</dbReference>
<evidence type="ECO:0000313" key="6">
    <source>
        <dbReference type="Proteomes" id="UP001470809"/>
    </source>
</evidence>
<evidence type="ECO:0000256" key="1">
    <source>
        <dbReference type="ARBA" id="ARBA00022729"/>
    </source>
</evidence>